<reference evidence="2" key="1">
    <citation type="submission" date="2017-01" db="EMBL/GenBank/DDBJ databases">
        <authorList>
            <person name="Assis F.L."/>
            <person name="Abrahao J.S."/>
            <person name="Silva L."/>
            <person name="Khalil J.B."/>
            <person name="Rodrigues R."/>
            <person name="Silva L.S."/>
            <person name="Arantes T."/>
            <person name="Boratto P."/>
            <person name="Andrade M."/>
            <person name="Kroon E.G."/>
            <person name="Ribeiro B."/>
            <person name="Bergier I."/>
            <person name="Seligmann H."/>
            <person name="Ghigo E."/>
            <person name="Colson P."/>
            <person name="Levasseur A."/>
            <person name="Raoult D."/>
            <person name="Scola B.L."/>
        </authorList>
    </citation>
    <scope>NUCLEOTIDE SEQUENCE</scope>
    <source>
        <strain evidence="2">Soda lake</strain>
    </source>
</reference>
<dbReference type="PANTHER" id="PTHR12526">
    <property type="entry name" value="GLYCOSYLTRANSFERASE"/>
    <property type="match status" value="1"/>
</dbReference>
<keyword evidence="2" id="KW-0808">Transferase</keyword>
<dbReference type="GO" id="GO:0016757">
    <property type="term" value="F:glycosyltransferase activity"/>
    <property type="evidence" value="ECO:0007669"/>
    <property type="project" value="InterPro"/>
</dbReference>
<dbReference type="SUPFAM" id="SSF53756">
    <property type="entry name" value="UDP-Glycosyltransferase/glycogen phosphorylase"/>
    <property type="match status" value="4"/>
</dbReference>
<evidence type="ECO:0000313" key="2">
    <source>
        <dbReference type="EMBL" id="QKU35148.1"/>
    </source>
</evidence>
<dbReference type="Pfam" id="PF13692">
    <property type="entry name" value="Glyco_trans_1_4"/>
    <property type="match status" value="2"/>
</dbReference>
<dbReference type="Pfam" id="PF00534">
    <property type="entry name" value="Glycos_transf_1"/>
    <property type="match status" value="1"/>
</dbReference>
<sequence>MVKFELVNNSHFIGYKCPIRKNSENHITVVSKRKFMQTSVVIIGVESLPGKYSVTLNISTKDQLYWYGTYYGASKINIKNGINVFNVEITNKQKTPFTIGIFANALPMGNEFTVYNITVDKVSNTNIIDSNTNDNIKEQQQTKNNNLTIKKISNNNLVDNELPIQKISQNKIQYQLGAKSIRKQQIYDKSRIINTLYKKPEQIINSISKITDVSTNNKNILLVIDVNGWCFDNISKIIKKYYDKRYNIYVEACMDNPDYKKYKNIQFDMIIKFWYGYDKIDPFELYPESIKAVCVYDYIHWNINITKNRNTNIYKKFINNLKRADYILYSCPAIKNLLIEQHNELVKNKQMFAIFDGVDTNKFYFKNYNNNNKLVVGWVGNTSNIYKNFKLLSNTLKNVEWIDFRVQDKNKMVSHDNMVHFYHDIDVVICFSDAEGTPNPILEASSCGRTWVSTNVGIVEMLNNSVIGDSKPGIIIGNKNELLLKLEYLHKNRKIMEHMGSLARQSIEKNFSWNKRVESFGNFFNLMNPSLNLLKSNTTDNNIIKSVINYIEGMDTIGNSSKIIITSTQYPRYGGAATCAYEMHKYLLNNKMSSICIFFDNSIKGNNEKLNPNKLPNVYNEKMPQNHQVLKNFNYDKIISIVKSIYGDEPYTIYSFNYLAPIISKYIFAKSKVYYLITGCNYINNDNLIDTTTFLKNPINIHEKESIEKVTVKIADAIIPNSDLTKNIFEHCYKIHSEEFIDLHEIFKINSALPDNKERIYDIAFICSDFNRKVKNINFMKLMYQNEKLKNFNKICVGKNSENIIGSNTAYKIECKELSSQDEVISILNKTKIVLVTSLIETYSITAVEATQCGCIVLTTKNAACSSTINKFFVLDSYDCTEWINKIEVVLNNYDYFKKIYYNDYQKTLSIDNLWNNNKSNTNKINIVCCSIDIPYVGGCATNMYRIIKYLSTNINFNIYCIFISNTKGNHNPDNLNNVFKISYDSNTENNLFNLKNYIITQINNIDFVFFKNYKIFPFIKKIFGDTKIIFSPSGLRSVSGNTSKDYVMDMIMTPITRKPNINMENLDDIYKFVQDNDMYLDDYALKQSDMVIPNSFLSYKIINQYYPTMPNLQYPIYFTNIIYNGIYASDFKNRPFDVMFCAYDWKRKCKNYQMVLNILNHSESKNLRIIVVGKSQLVQYNHNHNNNISRYEYLDNDRIIDILKEVKVVVIPSKYDSNPNVLVEAIICGCNVVTSTNVGNSENLDKECIVTDYNNVDCWIKTIRQCLKIRYDYKGPQQSKIISDIKNLFTNNKNYKKSVGVYKIPPEFNNLINNQTFAKPIYINYVKAENDDFAFDIVNYDIYFNLFVEISKKENCSNINYILYDDTIEENIYVNVNQLYPTYPKGVTIWKLKDIESFSYFTNGDVYFVRGTYYNFFKQLIPRKAKSIFYPATSMKQTLKNTNNNICFVTSQKFNVVLYHQDSNYNRIYSADKYVSFNKFTTDKFVCFNKEREYDICYVATEKQLTKNHSLFVNFLVYLESIEKKSNVVYIGNLQKILEDNNMTGITDNFKHVTMVNYTYCRSDQLIEIYNKSKINILFSGRDALPRVVSESAACGCFNIALDTLSDGKSFYDGSLGILIGDHNVEKILKPSSSLSYVNDVRLWKKILPFLDKSYDHSHISLQFKEKYNIENILTQIYGQ</sequence>
<feature type="domain" description="Glycosyl transferase family 1" evidence="1">
    <location>
        <begin position="817"/>
        <end position="905"/>
    </location>
</feature>
<accession>A0A6N1NUF0</accession>
<dbReference type="KEGG" id="vg:80518567"/>
<reference evidence="2" key="2">
    <citation type="journal article" date="2018" name="Nat. Commun.">
        <title>Tailed giant Tupanvirus possesses the most complete translational apparatus of the known virosphere.</title>
        <authorList>
            <person name="Abrahao J."/>
            <person name="Silva L."/>
            <person name="Silva L.S."/>
            <person name="Khalil J.Y.B."/>
            <person name="Rodrigues R."/>
            <person name="Arantes T."/>
            <person name="Assis F."/>
            <person name="Boratto P."/>
            <person name="Andrade M."/>
            <person name="Kroon E.G."/>
            <person name="Ribeiro B."/>
            <person name="Bergier I."/>
            <person name="Seligmann H."/>
            <person name="Ghigo E."/>
            <person name="Colson P."/>
            <person name="Levasseur A."/>
            <person name="Kroemer G."/>
            <person name="Raoult D."/>
            <person name="La Scola B."/>
        </authorList>
    </citation>
    <scope>NUCLEOTIDE SEQUENCE [LARGE SCALE GENOMIC DNA]</scope>
    <source>
        <strain evidence="2">Soda lake</strain>
    </source>
</reference>
<dbReference type="InterPro" id="IPR001296">
    <property type="entry name" value="Glyco_trans_1"/>
</dbReference>
<dbReference type="Gene3D" id="3.40.50.2000">
    <property type="entry name" value="Glycogen Phosphorylase B"/>
    <property type="match status" value="4"/>
</dbReference>
<name>A0A6N1NUF0_9VIRU</name>
<protein>
    <submittedName>
        <fullName evidence="2">Glycosyltransferases group 1</fullName>
    </submittedName>
</protein>
<dbReference type="RefSeq" id="YP_010781803.1">
    <property type="nucleotide sequence ID" value="NC_075039.1"/>
</dbReference>
<dbReference type="EMBL" id="KY523104">
    <property type="protein sequence ID" value="QKU35148.1"/>
    <property type="molecule type" value="Genomic_DNA"/>
</dbReference>
<proteinExistence type="predicted"/>
<evidence type="ECO:0000259" key="1">
    <source>
        <dbReference type="Pfam" id="PF00534"/>
    </source>
</evidence>
<dbReference type="GeneID" id="80518567"/>
<organism evidence="2">
    <name type="scientific">Tupanvirus soda lake</name>
    <dbReference type="NCBI Taxonomy" id="2126985"/>
    <lineage>
        <taxon>Viruses</taxon>
        <taxon>Varidnaviria</taxon>
        <taxon>Bamfordvirae</taxon>
        <taxon>Nucleocytoviricota</taxon>
        <taxon>Megaviricetes</taxon>
        <taxon>Imitervirales</taxon>
        <taxon>Mimiviridae</taxon>
        <taxon>Megamimivirinae</taxon>
        <taxon>Tupanvirus</taxon>
        <taxon>Tupanvirus salinum</taxon>
    </lineage>
</organism>